<feature type="domain" description="FAD dependent oxidoreductase" evidence="2">
    <location>
        <begin position="14"/>
        <end position="388"/>
    </location>
</feature>
<gene>
    <name evidence="3" type="ORF">ACH4WX_23590</name>
</gene>
<dbReference type="Pfam" id="PF01266">
    <property type="entry name" value="DAO"/>
    <property type="match status" value="1"/>
</dbReference>
<evidence type="ECO:0000313" key="3">
    <source>
        <dbReference type="EMBL" id="MFI1463714.1"/>
    </source>
</evidence>
<dbReference type="Gene3D" id="3.50.50.60">
    <property type="entry name" value="FAD/NAD(P)-binding domain"/>
    <property type="match status" value="2"/>
</dbReference>
<evidence type="ECO:0000256" key="1">
    <source>
        <dbReference type="ARBA" id="ARBA00023002"/>
    </source>
</evidence>
<dbReference type="Gene3D" id="3.30.9.10">
    <property type="entry name" value="D-Amino Acid Oxidase, subunit A, domain 2"/>
    <property type="match status" value="1"/>
</dbReference>
<dbReference type="EMBL" id="JBIRUQ010000006">
    <property type="protein sequence ID" value="MFI1463714.1"/>
    <property type="molecule type" value="Genomic_DNA"/>
</dbReference>
<dbReference type="SUPFAM" id="SSF54373">
    <property type="entry name" value="FAD-linked reductases, C-terminal domain"/>
    <property type="match status" value="1"/>
</dbReference>
<sequence length="410" mass="43644">MVPPDEQSNSRSFDCVVIGAGVVGAGVAQSVARRGGRVAVIDRAPAIGGGCSYANAAIVGPGHVTPLATPALLREAPVQMLRRPPAVRLQPDPTLVPWMSRLIASAAPHRASVARARMQDLAIRSTDLHCALAGLGLNPTFRKTGAIDVYLRSRRKEKKKLLSYAELQGFEPTLAPVTGGTHEAEEWTLESRSFVRAMLDDAAGHGAEIVFGTPVRELLSQGGRVVGVRTPSGTIRSEKVVLAAGLHSAALAAQVGIRLPLRGGRGYVVDLAARPGFDPTIPVRIKEHRIVVTPLEDRVRVCGSIEFGNENRPVAHERGAAMVDIASTVLPGLRGRRVIDQWAGERPCSPDGLPLIGAAEGVENLVVATGHGMWGLILAPVTAELITEHVIDPGPTRNESDWLRPDRFTR</sequence>
<comment type="caution">
    <text evidence="3">The sequence shown here is derived from an EMBL/GenBank/DDBJ whole genome shotgun (WGS) entry which is preliminary data.</text>
</comment>
<dbReference type="PANTHER" id="PTHR13847">
    <property type="entry name" value="SARCOSINE DEHYDROGENASE-RELATED"/>
    <property type="match status" value="1"/>
</dbReference>
<dbReference type="Proteomes" id="UP001611263">
    <property type="component" value="Unassembled WGS sequence"/>
</dbReference>
<dbReference type="GeneID" id="93507577"/>
<dbReference type="GO" id="GO:0016491">
    <property type="term" value="F:oxidoreductase activity"/>
    <property type="evidence" value="ECO:0007669"/>
    <property type="project" value="UniProtKB-KW"/>
</dbReference>
<dbReference type="EC" id="1.-.-.-" evidence="3"/>
<proteinExistence type="predicted"/>
<name>A0ABW7TVX8_9NOCA</name>
<keyword evidence="4" id="KW-1185">Reference proteome</keyword>
<keyword evidence="1 3" id="KW-0560">Oxidoreductase</keyword>
<accession>A0ABW7TVX8</accession>
<dbReference type="RefSeq" id="WP_081595810.1">
    <property type="nucleotide sequence ID" value="NZ_JBIRUQ010000006.1"/>
</dbReference>
<dbReference type="SUPFAM" id="SSF51905">
    <property type="entry name" value="FAD/NAD(P)-binding domain"/>
    <property type="match status" value="1"/>
</dbReference>
<evidence type="ECO:0000259" key="2">
    <source>
        <dbReference type="Pfam" id="PF01266"/>
    </source>
</evidence>
<evidence type="ECO:0000313" key="4">
    <source>
        <dbReference type="Proteomes" id="UP001611263"/>
    </source>
</evidence>
<dbReference type="InterPro" id="IPR006076">
    <property type="entry name" value="FAD-dep_OxRdtase"/>
</dbReference>
<protein>
    <submittedName>
        <fullName evidence="3">NAD(P)/FAD-dependent oxidoreductase</fullName>
        <ecNumber evidence="3">1.-.-.-</ecNumber>
    </submittedName>
</protein>
<reference evidence="3 4" key="1">
    <citation type="submission" date="2024-10" db="EMBL/GenBank/DDBJ databases">
        <title>The Natural Products Discovery Center: Release of the First 8490 Sequenced Strains for Exploring Actinobacteria Biosynthetic Diversity.</title>
        <authorList>
            <person name="Kalkreuter E."/>
            <person name="Kautsar S.A."/>
            <person name="Yang D."/>
            <person name="Bader C.D."/>
            <person name="Teijaro C.N."/>
            <person name="Fluegel L."/>
            <person name="Davis C.M."/>
            <person name="Simpson J.R."/>
            <person name="Lauterbach L."/>
            <person name="Steele A.D."/>
            <person name="Gui C."/>
            <person name="Meng S."/>
            <person name="Li G."/>
            <person name="Viehrig K."/>
            <person name="Ye F."/>
            <person name="Su P."/>
            <person name="Kiefer A.F."/>
            <person name="Nichols A."/>
            <person name="Cepeda A.J."/>
            <person name="Yan W."/>
            <person name="Fan B."/>
            <person name="Jiang Y."/>
            <person name="Adhikari A."/>
            <person name="Zheng C.-J."/>
            <person name="Schuster L."/>
            <person name="Cowan T.M."/>
            <person name="Smanski M.J."/>
            <person name="Chevrette M.G."/>
            <person name="De Carvalho L.P.S."/>
            <person name="Shen B."/>
        </authorList>
    </citation>
    <scope>NUCLEOTIDE SEQUENCE [LARGE SCALE GENOMIC DNA]</scope>
    <source>
        <strain evidence="3 4">NPDC020568</strain>
    </source>
</reference>
<dbReference type="PANTHER" id="PTHR13847:SF289">
    <property type="entry name" value="GLYCINE OXIDASE"/>
    <property type="match status" value="1"/>
</dbReference>
<organism evidence="3 4">
    <name type="scientific">Nocardia carnea</name>
    <dbReference type="NCBI Taxonomy" id="37328"/>
    <lineage>
        <taxon>Bacteria</taxon>
        <taxon>Bacillati</taxon>
        <taxon>Actinomycetota</taxon>
        <taxon>Actinomycetes</taxon>
        <taxon>Mycobacteriales</taxon>
        <taxon>Nocardiaceae</taxon>
        <taxon>Nocardia</taxon>
    </lineage>
</organism>
<dbReference type="InterPro" id="IPR036188">
    <property type="entry name" value="FAD/NAD-bd_sf"/>
</dbReference>